<keyword evidence="1" id="KW-0472">Membrane</keyword>
<feature type="transmembrane region" description="Helical" evidence="1">
    <location>
        <begin position="6"/>
        <end position="26"/>
    </location>
</feature>
<dbReference type="AlphaFoldDB" id="A0A0F9QAA7"/>
<accession>A0A0F9QAA7</accession>
<gene>
    <name evidence="2" type="ORF">LCGC14_0743240</name>
</gene>
<evidence type="ECO:0000256" key="1">
    <source>
        <dbReference type="SAM" id="Phobius"/>
    </source>
</evidence>
<comment type="caution">
    <text evidence="2">The sequence shown here is derived from an EMBL/GenBank/DDBJ whole genome shotgun (WGS) entry which is preliminary data.</text>
</comment>
<dbReference type="EMBL" id="LAZR01001763">
    <property type="protein sequence ID" value="KKN39454.1"/>
    <property type="molecule type" value="Genomic_DNA"/>
</dbReference>
<organism evidence="2">
    <name type="scientific">marine sediment metagenome</name>
    <dbReference type="NCBI Taxonomy" id="412755"/>
    <lineage>
        <taxon>unclassified sequences</taxon>
        <taxon>metagenomes</taxon>
        <taxon>ecological metagenomes</taxon>
    </lineage>
</organism>
<reference evidence="2" key="1">
    <citation type="journal article" date="2015" name="Nature">
        <title>Complex archaea that bridge the gap between prokaryotes and eukaryotes.</title>
        <authorList>
            <person name="Spang A."/>
            <person name="Saw J.H."/>
            <person name="Jorgensen S.L."/>
            <person name="Zaremba-Niedzwiedzka K."/>
            <person name="Martijn J."/>
            <person name="Lind A.E."/>
            <person name="van Eijk R."/>
            <person name="Schleper C."/>
            <person name="Guy L."/>
            <person name="Ettema T.J."/>
        </authorList>
    </citation>
    <scope>NUCLEOTIDE SEQUENCE</scope>
</reference>
<proteinExistence type="predicted"/>
<evidence type="ECO:0000313" key="2">
    <source>
        <dbReference type="EMBL" id="KKN39454.1"/>
    </source>
</evidence>
<protein>
    <submittedName>
        <fullName evidence="2">Uncharacterized protein</fullName>
    </submittedName>
</protein>
<keyword evidence="1" id="KW-0812">Transmembrane</keyword>
<name>A0A0F9QAA7_9ZZZZ</name>
<sequence>MKDWQVVVLCFVFGLIGIAFMMNYAHTCKVMPVADRQRVFYKLGYLDYDDIDGVCGPKTHFAQRLYEHDWEAVKRWKAEQE</sequence>
<keyword evidence="1" id="KW-1133">Transmembrane helix</keyword>